<organism evidence="3 4">
    <name type="scientific">Palleronia abyssalis</name>
    <dbReference type="NCBI Taxonomy" id="1501240"/>
    <lineage>
        <taxon>Bacteria</taxon>
        <taxon>Pseudomonadati</taxon>
        <taxon>Pseudomonadota</taxon>
        <taxon>Alphaproteobacteria</taxon>
        <taxon>Rhodobacterales</taxon>
        <taxon>Roseobacteraceae</taxon>
        <taxon>Palleronia</taxon>
    </lineage>
</organism>
<dbReference type="HAMAP" id="MF_00634">
    <property type="entry name" value="UPF0235"/>
    <property type="match status" value="1"/>
</dbReference>
<dbReference type="InterPro" id="IPR036591">
    <property type="entry name" value="YggU-like_sf"/>
</dbReference>
<dbReference type="OrthoDB" id="3176309at2"/>
<evidence type="ECO:0000256" key="1">
    <source>
        <dbReference type="ARBA" id="ARBA00010364"/>
    </source>
</evidence>
<dbReference type="PANTHER" id="PTHR13420">
    <property type="entry name" value="UPF0235 PROTEIN C15ORF40"/>
    <property type="match status" value="1"/>
</dbReference>
<keyword evidence="4" id="KW-1185">Reference proteome</keyword>
<comment type="similarity">
    <text evidence="1 2">Belongs to the UPF0235 family.</text>
</comment>
<evidence type="ECO:0000313" key="3">
    <source>
        <dbReference type="EMBL" id="SPJ25163.1"/>
    </source>
</evidence>
<dbReference type="RefSeq" id="WP_108894963.1">
    <property type="nucleotide sequence ID" value="NZ_ONZF01000007.1"/>
</dbReference>
<protein>
    <recommendedName>
        <fullName evidence="2">UPF0235 protein PAA8504_03011</fullName>
    </recommendedName>
</protein>
<evidence type="ECO:0000313" key="4">
    <source>
        <dbReference type="Proteomes" id="UP000244912"/>
    </source>
</evidence>
<dbReference type="Pfam" id="PF02594">
    <property type="entry name" value="DUF167"/>
    <property type="match status" value="1"/>
</dbReference>
<name>A0A2R8BYF8_9RHOB</name>
<dbReference type="EMBL" id="ONZF01000007">
    <property type="protein sequence ID" value="SPJ25163.1"/>
    <property type="molecule type" value="Genomic_DNA"/>
</dbReference>
<accession>A0A2R8BYF8</accession>
<dbReference type="NCBIfam" id="TIGR00251">
    <property type="entry name" value="DUF167 family protein"/>
    <property type="match status" value="1"/>
</dbReference>
<dbReference type="SUPFAM" id="SSF69786">
    <property type="entry name" value="YggU-like"/>
    <property type="match status" value="1"/>
</dbReference>
<dbReference type="GO" id="GO:0005737">
    <property type="term" value="C:cytoplasm"/>
    <property type="evidence" value="ECO:0007669"/>
    <property type="project" value="TreeGrafter"/>
</dbReference>
<dbReference type="Proteomes" id="UP000244912">
    <property type="component" value="Unassembled WGS sequence"/>
</dbReference>
<dbReference type="Gene3D" id="3.30.1200.10">
    <property type="entry name" value="YggU-like"/>
    <property type="match status" value="1"/>
</dbReference>
<proteinExistence type="inferred from homology"/>
<gene>
    <name evidence="3" type="ORF">PAA8504_03011</name>
</gene>
<reference evidence="3 4" key="1">
    <citation type="submission" date="2018-03" db="EMBL/GenBank/DDBJ databases">
        <authorList>
            <person name="Keele B.F."/>
        </authorList>
    </citation>
    <scope>NUCLEOTIDE SEQUENCE [LARGE SCALE GENOMIC DNA]</scope>
    <source>
        <strain evidence="3 4">CECT 8504</strain>
    </source>
</reference>
<dbReference type="AlphaFoldDB" id="A0A2R8BYF8"/>
<dbReference type="PANTHER" id="PTHR13420:SF7">
    <property type="entry name" value="UPF0235 PROTEIN C15ORF40"/>
    <property type="match status" value="1"/>
</dbReference>
<evidence type="ECO:0000256" key="2">
    <source>
        <dbReference type="HAMAP-Rule" id="MF_00634"/>
    </source>
</evidence>
<dbReference type="SMART" id="SM01152">
    <property type="entry name" value="DUF167"/>
    <property type="match status" value="1"/>
</dbReference>
<sequence>MTDLSHLAQTGARLSLRVTSNARQAGLRIEGDTIHIRVTAPPEKGKANAAVMKVLSKALGVPKTRLAITAGTTGRDKTVTIL</sequence>
<dbReference type="InterPro" id="IPR003746">
    <property type="entry name" value="DUF167"/>
</dbReference>